<comment type="caution">
    <text evidence="3">The sequence shown here is derived from an EMBL/GenBank/DDBJ whole genome shotgun (WGS) entry which is preliminary data.</text>
</comment>
<dbReference type="GO" id="GO:0004479">
    <property type="term" value="F:methionyl-tRNA formyltransferase activity"/>
    <property type="evidence" value="ECO:0007669"/>
    <property type="project" value="UniProtKB-EC"/>
</dbReference>
<gene>
    <name evidence="3" type="ORF">JOC49_000413</name>
</gene>
<dbReference type="RefSeq" id="WP_204661697.1">
    <property type="nucleotide sequence ID" value="NZ_JAFBDT010000002.1"/>
</dbReference>
<feature type="domain" description="Formyl transferase N-terminal" evidence="1">
    <location>
        <begin position="43"/>
        <end position="175"/>
    </location>
</feature>
<evidence type="ECO:0000313" key="3">
    <source>
        <dbReference type="EMBL" id="MBM7560899.1"/>
    </source>
</evidence>
<dbReference type="Gene3D" id="3.40.50.12230">
    <property type="match status" value="1"/>
</dbReference>
<feature type="domain" description="Formyl transferase C-terminal" evidence="2">
    <location>
        <begin position="205"/>
        <end position="286"/>
    </location>
</feature>
<organism evidence="3 4">
    <name type="scientific">Fusibacter tunisiensis</name>
    <dbReference type="NCBI Taxonomy" id="1008308"/>
    <lineage>
        <taxon>Bacteria</taxon>
        <taxon>Bacillati</taxon>
        <taxon>Bacillota</taxon>
        <taxon>Clostridia</taxon>
        <taxon>Eubacteriales</taxon>
        <taxon>Eubacteriales Family XII. Incertae Sedis</taxon>
        <taxon>Fusibacter</taxon>
    </lineage>
</organism>
<evidence type="ECO:0000313" key="4">
    <source>
        <dbReference type="Proteomes" id="UP000767854"/>
    </source>
</evidence>
<dbReference type="Proteomes" id="UP000767854">
    <property type="component" value="Unassembled WGS sequence"/>
</dbReference>
<dbReference type="Pfam" id="PF00551">
    <property type="entry name" value="Formyl_trans_N"/>
    <property type="match status" value="1"/>
</dbReference>
<dbReference type="InterPro" id="IPR011034">
    <property type="entry name" value="Formyl_transferase-like_C_sf"/>
</dbReference>
<name>A0ABS2MND0_9FIRM</name>
<dbReference type="SUPFAM" id="SSF53328">
    <property type="entry name" value="Formyltransferase"/>
    <property type="match status" value="1"/>
</dbReference>
<evidence type="ECO:0000259" key="2">
    <source>
        <dbReference type="Pfam" id="PF02911"/>
    </source>
</evidence>
<proteinExistence type="predicted"/>
<dbReference type="EC" id="2.1.2.9" evidence="3"/>
<dbReference type="PANTHER" id="PTHR11138:SF5">
    <property type="entry name" value="METHIONYL-TRNA FORMYLTRANSFERASE, MITOCHONDRIAL"/>
    <property type="match status" value="1"/>
</dbReference>
<protein>
    <submittedName>
        <fullName evidence="3">Methionyl-tRNA formyltransferase</fullName>
        <ecNumber evidence="3">2.1.2.9</ecNumber>
    </submittedName>
</protein>
<dbReference type="CDD" id="cd08651">
    <property type="entry name" value="FMT_core_like_4"/>
    <property type="match status" value="1"/>
</dbReference>
<dbReference type="InterPro" id="IPR002376">
    <property type="entry name" value="Formyl_transf_N"/>
</dbReference>
<dbReference type="SUPFAM" id="SSF50486">
    <property type="entry name" value="FMT C-terminal domain-like"/>
    <property type="match status" value="1"/>
</dbReference>
<dbReference type="InterPro" id="IPR036477">
    <property type="entry name" value="Formyl_transf_N_sf"/>
</dbReference>
<dbReference type="EMBL" id="JAFBDT010000002">
    <property type="protein sequence ID" value="MBM7560899.1"/>
    <property type="molecule type" value="Genomic_DNA"/>
</dbReference>
<reference evidence="3 4" key="1">
    <citation type="submission" date="2021-01" db="EMBL/GenBank/DDBJ databases">
        <title>Genomic Encyclopedia of Type Strains, Phase IV (KMG-IV): sequencing the most valuable type-strain genomes for metagenomic binning, comparative biology and taxonomic classification.</title>
        <authorList>
            <person name="Goeker M."/>
        </authorList>
    </citation>
    <scope>NUCLEOTIDE SEQUENCE [LARGE SCALE GENOMIC DNA]</scope>
    <source>
        <strain evidence="3 4">DSM 24436</strain>
    </source>
</reference>
<dbReference type="InterPro" id="IPR005793">
    <property type="entry name" value="Formyl_trans_C"/>
</dbReference>
<accession>A0ABS2MND0</accession>
<sequence>MKKTVFIGSVLSSKVALETLIKNDIKVDLVCSLDEEVSINVSDYFPIHEIAKENKLPYLKFKKIDSSEVKEKIKDINPDFIFVIGLSQLIPQEILEMANDYSIGFHPTPLPKYRGRAAIPWQIILGVEESKVTLFKLDEGMDSGDIIAQHPYRIKKTDYAFDVYNKVCDAMIRALNECLPRMYIDEVDFVKQNHEDATYLLVRRPDDGHIDWEKPALEIEKLIRATSRPYPGAFGIYKDKQVIIWKARVESNTKYIGIPGQIAFVNNEIGVITIDEILIIEEYEIENTGNRFIVGHKFK</sequence>
<evidence type="ECO:0000259" key="1">
    <source>
        <dbReference type="Pfam" id="PF00551"/>
    </source>
</evidence>
<keyword evidence="4" id="KW-1185">Reference proteome</keyword>
<dbReference type="Pfam" id="PF02911">
    <property type="entry name" value="Formyl_trans_C"/>
    <property type="match status" value="1"/>
</dbReference>
<dbReference type="PANTHER" id="PTHR11138">
    <property type="entry name" value="METHIONYL-TRNA FORMYLTRANSFERASE"/>
    <property type="match status" value="1"/>
</dbReference>
<keyword evidence="3" id="KW-0808">Transferase</keyword>